<organism evidence="2 3">
    <name type="scientific">Mycena belliarum</name>
    <dbReference type="NCBI Taxonomy" id="1033014"/>
    <lineage>
        <taxon>Eukaryota</taxon>
        <taxon>Fungi</taxon>
        <taxon>Dikarya</taxon>
        <taxon>Basidiomycota</taxon>
        <taxon>Agaricomycotina</taxon>
        <taxon>Agaricomycetes</taxon>
        <taxon>Agaricomycetidae</taxon>
        <taxon>Agaricales</taxon>
        <taxon>Marasmiineae</taxon>
        <taxon>Mycenaceae</taxon>
        <taxon>Mycena</taxon>
    </lineage>
</organism>
<name>A0AAD6XH30_9AGAR</name>
<accession>A0AAD6XH30</accession>
<reference evidence="2" key="1">
    <citation type="submission" date="2023-03" db="EMBL/GenBank/DDBJ databases">
        <title>Massive genome expansion in bonnet fungi (Mycena s.s.) driven by repeated elements and novel gene families across ecological guilds.</title>
        <authorList>
            <consortium name="Lawrence Berkeley National Laboratory"/>
            <person name="Harder C.B."/>
            <person name="Miyauchi S."/>
            <person name="Viragh M."/>
            <person name="Kuo A."/>
            <person name="Thoen E."/>
            <person name="Andreopoulos B."/>
            <person name="Lu D."/>
            <person name="Skrede I."/>
            <person name="Drula E."/>
            <person name="Henrissat B."/>
            <person name="Morin E."/>
            <person name="Kohler A."/>
            <person name="Barry K."/>
            <person name="LaButti K."/>
            <person name="Morin E."/>
            <person name="Salamov A."/>
            <person name="Lipzen A."/>
            <person name="Mereny Z."/>
            <person name="Hegedus B."/>
            <person name="Baldrian P."/>
            <person name="Stursova M."/>
            <person name="Weitz H."/>
            <person name="Taylor A."/>
            <person name="Grigoriev I.V."/>
            <person name="Nagy L.G."/>
            <person name="Martin F."/>
            <person name="Kauserud H."/>
        </authorList>
    </citation>
    <scope>NUCLEOTIDE SEQUENCE</scope>
    <source>
        <strain evidence="2">CBHHK173m</strain>
    </source>
</reference>
<comment type="caution">
    <text evidence="2">The sequence shown here is derived from an EMBL/GenBank/DDBJ whole genome shotgun (WGS) entry which is preliminary data.</text>
</comment>
<sequence length="206" mass="22169">MRGDYTYGRVHVRRMHCFALARGSARWYRDSAHPRPGSSGAAPSNKGRRHLARLATDAPSLSHPFIGSICVALAPAPVRQANGSSRSGRVGDSLQYKPEVMRGIYGAACTTSGRVRAAIGSAALSGETREGGTMPWRYGRVHARRMHCCTLALGRGSARCPFRNLPIYQALSMCSPTDAALSDSRLPLYRPRYKDAPSSGLAGPGR</sequence>
<evidence type="ECO:0000313" key="3">
    <source>
        <dbReference type="Proteomes" id="UP001222325"/>
    </source>
</evidence>
<dbReference type="AlphaFoldDB" id="A0AAD6XH30"/>
<feature type="region of interest" description="Disordered" evidence="1">
    <location>
        <begin position="29"/>
        <end position="49"/>
    </location>
</feature>
<evidence type="ECO:0000256" key="1">
    <source>
        <dbReference type="SAM" id="MobiDB-lite"/>
    </source>
</evidence>
<dbReference type="EMBL" id="JARJCN010000110">
    <property type="protein sequence ID" value="KAJ7074841.1"/>
    <property type="molecule type" value="Genomic_DNA"/>
</dbReference>
<gene>
    <name evidence="2" type="ORF">B0H15DRAFT_59276</name>
</gene>
<keyword evidence="3" id="KW-1185">Reference proteome</keyword>
<evidence type="ECO:0000313" key="2">
    <source>
        <dbReference type="EMBL" id="KAJ7074841.1"/>
    </source>
</evidence>
<dbReference type="Proteomes" id="UP001222325">
    <property type="component" value="Unassembled WGS sequence"/>
</dbReference>
<proteinExistence type="predicted"/>
<protein>
    <submittedName>
        <fullName evidence="2">Uncharacterized protein</fullName>
    </submittedName>
</protein>